<accession>A0AAE9VV39</accession>
<protein>
    <submittedName>
        <fullName evidence="1">Uncharacterized protein</fullName>
    </submittedName>
</protein>
<evidence type="ECO:0000313" key="1">
    <source>
        <dbReference type="EMBL" id="WBF69655.1"/>
    </source>
</evidence>
<evidence type="ECO:0000313" key="2">
    <source>
        <dbReference type="Proteomes" id="UP001212129"/>
    </source>
</evidence>
<gene>
    <name evidence="1" type="ORF">SFPB_091</name>
</gene>
<name>A0AAE9VV39_9CAUD</name>
<dbReference type="Proteomes" id="UP001212129">
    <property type="component" value="Segment"/>
</dbReference>
<dbReference type="EMBL" id="OQ031072">
    <property type="protein sequence ID" value="WBF69655.1"/>
    <property type="molecule type" value="Genomic_DNA"/>
</dbReference>
<organism evidence="1 2">
    <name type="scientific">Shigella phage SFPB</name>
    <dbReference type="NCBI Taxonomy" id="3017292"/>
    <lineage>
        <taxon>Viruses</taxon>
        <taxon>Duplodnaviria</taxon>
        <taxon>Heunggongvirae</taxon>
        <taxon>Uroviricota</taxon>
        <taxon>Caudoviricetes</taxon>
        <taxon>Andersonviridae</taxon>
        <taxon>Ounavirinae</taxon>
        <taxon>Mooglevirus</taxon>
        <taxon>Mooglevirus SFPB</taxon>
    </lineage>
</organism>
<reference evidence="1 2" key="1">
    <citation type="submission" date="2022-12" db="EMBL/GenBank/DDBJ databases">
        <authorList>
            <person name="Choi H."/>
            <person name="Lee J.-H."/>
        </authorList>
    </citation>
    <scope>NUCLEOTIDE SEQUENCE [LARGE SCALE GENOMIC DNA]</scope>
</reference>
<sequence>MLLSGIAILISIVALCKAYQASAYADKAITRKVKINLVSSFLERLSVEQLQRLEMGFRFKADTYQISDVLSGNFELVNDYNTLLNAIQATDLKEYYPAIAQEINKRKK</sequence>
<keyword evidence="2" id="KW-1185">Reference proteome</keyword>
<proteinExistence type="predicted"/>